<proteinExistence type="predicted"/>
<sequence length="58" mass="5739">MSKSVLSRLAPAVPILLVIAGLALLSAAAWTIAAPAGLAVAGLSAFVLEWRITGGGKP</sequence>
<evidence type="ECO:0000313" key="2">
    <source>
        <dbReference type="Proteomes" id="UP001499843"/>
    </source>
</evidence>
<dbReference type="EMBL" id="BAAAQX010000012">
    <property type="protein sequence ID" value="GAA2209330.1"/>
    <property type="molecule type" value="Genomic_DNA"/>
</dbReference>
<comment type="caution">
    <text evidence="1">The sequence shown here is derived from an EMBL/GenBank/DDBJ whole genome shotgun (WGS) entry which is preliminary data.</text>
</comment>
<organism evidence="1 2">
    <name type="scientific">Nonomuraea monospora</name>
    <dbReference type="NCBI Taxonomy" id="568818"/>
    <lineage>
        <taxon>Bacteria</taxon>
        <taxon>Bacillati</taxon>
        <taxon>Actinomycetota</taxon>
        <taxon>Actinomycetes</taxon>
        <taxon>Streptosporangiales</taxon>
        <taxon>Streptosporangiaceae</taxon>
        <taxon>Nonomuraea</taxon>
    </lineage>
</organism>
<keyword evidence="2" id="KW-1185">Reference proteome</keyword>
<protein>
    <recommendedName>
        <fullName evidence="3">Phosphatidate cytidylyltransferase</fullName>
    </recommendedName>
</protein>
<evidence type="ECO:0000313" key="1">
    <source>
        <dbReference type="EMBL" id="GAA2209330.1"/>
    </source>
</evidence>
<reference evidence="1 2" key="1">
    <citation type="journal article" date="2019" name="Int. J. Syst. Evol. Microbiol.">
        <title>The Global Catalogue of Microorganisms (GCM) 10K type strain sequencing project: providing services to taxonomists for standard genome sequencing and annotation.</title>
        <authorList>
            <consortium name="The Broad Institute Genomics Platform"/>
            <consortium name="The Broad Institute Genome Sequencing Center for Infectious Disease"/>
            <person name="Wu L."/>
            <person name="Ma J."/>
        </authorList>
    </citation>
    <scope>NUCLEOTIDE SEQUENCE [LARGE SCALE GENOMIC DNA]</scope>
    <source>
        <strain evidence="1 2">JCM 16114</strain>
    </source>
</reference>
<gene>
    <name evidence="1" type="ORF">GCM10009850_047880</name>
</gene>
<dbReference type="Proteomes" id="UP001499843">
    <property type="component" value="Unassembled WGS sequence"/>
</dbReference>
<evidence type="ECO:0008006" key="3">
    <source>
        <dbReference type="Google" id="ProtNLM"/>
    </source>
</evidence>
<name>A0ABN3CIP2_9ACTN</name>
<dbReference type="RefSeq" id="WP_344478385.1">
    <property type="nucleotide sequence ID" value="NZ_BAAAQX010000012.1"/>
</dbReference>
<accession>A0ABN3CIP2</accession>